<keyword evidence="1" id="KW-0040">ANK repeat</keyword>
<name>L8GK22_ACACF</name>
<dbReference type="OrthoDB" id="194358at2759"/>
<evidence type="ECO:0000313" key="2">
    <source>
        <dbReference type="EMBL" id="ELR12531.1"/>
    </source>
</evidence>
<dbReference type="AlphaFoldDB" id="L8GK22"/>
<keyword evidence="3" id="KW-1185">Reference proteome</keyword>
<proteinExistence type="predicted"/>
<protein>
    <submittedName>
        <fullName evidence="2">Uncharacterized protein</fullName>
    </submittedName>
</protein>
<gene>
    <name evidence="2" type="ORF">ACA1_156330</name>
</gene>
<dbReference type="InterPro" id="IPR002110">
    <property type="entry name" value="Ankyrin_rpt"/>
</dbReference>
<dbReference type="GeneID" id="14913046"/>
<dbReference type="PROSITE" id="PS50088">
    <property type="entry name" value="ANK_REPEAT"/>
    <property type="match status" value="1"/>
</dbReference>
<dbReference type="RefSeq" id="XP_004334544.1">
    <property type="nucleotide sequence ID" value="XM_004334496.1"/>
</dbReference>
<sequence length="83" mass="8948">MAHSNQAATLTKALISLISNTQSYDEVCAYMASHKSLSDPTMRKRVVSGQAGDYCTPLITACIMGKLCILQYLLEQGANPNVP</sequence>
<dbReference type="KEGG" id="acan:ACA1_156330"/>
<dbReference type="EMBL" id="KB008109">
    <property type="protein sequence ID" value="ELR12531.1"/>
    <property type="molecule type" value="Genomic_DNA"/>
</dbReference>
<feature type="repeat" description="ANK" evidence="1">
    <location>
        <begin position="53"/>
        <end position="83"/>
    </location>
</feature>
<dbReference type="Pfam" id="PF13606">
    <property type="entry name" value="Ank_3"/>
    <property type="match status" value="1"/>
</dbReference>
<accession>L8GK22</accession>
<dbReference type="Proteomes" id="UP000011083">
    <property type="component" value="Unassembled WGS sequence"/>
</dbReference>
<reference evidence="2 3" key="1">
    <citation type="journal article" date="2013" name="Genome Biol.">
        <title>Genome of Acanthamoeba castellanii highlights extensive lateral gene transfer and early evolution of tyrosine kinase signaling.</title>
        <authorList>
            <person name="Clarke M."/>
            <person name="Lohan A.J."/>
            <person name="Liu B."/>
            <person name="Lagkouvardos I."/>
            <person name="Roy S."/>
            <person name="Zafar N."/>
            <person name="Bertelli C."/>
            <person name="Schilde C."/>
            <person name="Kianianmomeni A."/>
            <person name="Burglin T.R."/>
            <person name="Frech C."/>
            <person name="Turcotte B."/>
            <person name="Kopec K.O."/>
            <person name="Synnott J.M."/>
            <person name="Choo C."/>
            <person name="Paponov I."/>
            <person name="Finkler A."/>
            <person name="Soon Heng Tan C."/>
            <person name="Hutchins A.P."/>
            <person name="Weinmeier T."/>
            <person name="Rattei T."/>
            <person name="Chu J.S."/>
            <person name="Gimenez G."/>
            <person name="Irimia M."/>
            <person name="Rigden D.J."/>
            <person name="Fitzpatrick D.A."/>
            <person name="Lorenzo-Morales J."/>
            <person name="Bateman A."/>
            <person name="Chiu C.H."/>
            <person name="Tang P."/>
            <person name="Hegemann P."/>
            <person name="Fromm H."/>
            <person name="Raoult D."/>
            <person name="Greub G."/>
            <person name="Miranda-Saavedra D."/>
            <person name="Chen N."/>
            <person name="Nash P."/>
            <person name="Ginger M.L."/>
            <person name="Horn M."/>
            <person name="Schaap P."/>
            <person name="Caler L."/>
            <person name="Loftus B."/>
        </authorList>
    </citation>
    <scope>NUCLEOTIDE SEQUENCE [LARGE SCALE GENOMIC DNA]</scope>
    <source>
        <strain evidence="2 3">Neff</strain>
    </source>
</reference>
<dbReference type="SUPFAM" id="SSF48403">
    <property type="entry name" value="Ankyrin repeat"/>
    <property type="match status" value="1"/>
</dbReference>
<dbReference type="Gene3D" id="1.25.40.20">
    <property type="entry name" value="Ankyrin repeat-containing domain"/>
    <property type="match status" value="1"/>
</dbReference>
<dbReference type="InterPro" id="IPR036770">
    <property type="entry name" value="Ankyrin_rpt-contain_sf"/>
</dbReference>
<dbReference type="PROSITE" id="PS50297">
    <property type="entry name" value="ANK_REP_REGION"/>
    <property type="match status" value="1"/>
</dbReference>
<evidence type="ECO:0000256" key="1">
    <source>
        <dbReference type="PROSITE-ProRule" id="PRU00023"/>
    </source>
</evidence>
<dbReference type="VEuPathDB" id="AmoebaDB:ACA1_156330"/>
<evidence type="ECO:0000313" key="3">
    <source>
        <dbReference type="Proteomes" id="UP000011083"/>
    </source>
</evidence>
<organism evidence="2 3">
    <name type="scientific">Acanthamoeba castellanii (strain ATCC 30010 / Neff)</name>
    <dbReference type="NCBI Taxonomy" id="1257118"/>
    <lineage>
        <taxon>Eukaryota</taxon>
        <taxon>Amoebozoa</taxon>
        <taxon>Discosea</taxon>
        <taxon>Longamoebia</taxon>
        <taxon>Centramoebida</taxon>
        <taxon>Acanthamoebidae</taxon>
        <taxon>Acanthamoeba</taxon>
    </lineage>
</organism>